<dbReference type="OrthoDB" id="5789293at2759"/>
<dbReference type="EMBL" id="CAKAEH010000083">
    <property type="protein sequence ID" value="CAG9529771.1"/>
    <property type="molecule type" value="Genomic_DNA"/>
</dbReference>
<sequence length="136" mass="15727">MPHNGSFSIFLPEPSSGYCISRMDENFTASHRHQQKTEPMNKHLRRFRLDSGFRSLLKSYCHGDTATVVNSSKFIDYDKNGERKIGSRTAVRSYPTYTENSFGKSMSEYLRTDSVPILNFKQSFSTLRRFKRPNLG</sequence>
<dbReference type="AlphaFoldDB" id="A0A8J2LYG0"/>
<accession>A0A8J2LYG0</accession>
<dbReference type="Proteomes" id="UP000746747">
    <property type="component" value="Unassembled WGS sequence"/>
</dbReference>
<reference evidence="1" key="1">
    <citation type="submission" date="2021-09" db="EMBL/GenBank/DDBJ databases">
        <authorList>
            <consortium name="Pathogen Informatics"/>
        </authorList>
    </citation>
    <scope>NUCLEOTIDE SEQUENCE</scope>
</reference>
<organism evidence="1 2">
    <name type="scientific">Cercopithifilaria johnstoni</name>
    <dbReference type="NCBI Taxonomy" id="2874296"/>
    <lineage>
        <taxon>Eukaryota</taxon>
        <taxon>Metazoa</taxon>
        <taxon>Ecdysozoa</taxon>
        <taxon>Nematoda</taxon>
        <taxon>Chromadorea</taxon>
        <taxon>Rhabditida</taxon>
        <taxon>Spirurina</taxon>
        <taxon>Spiruromorpha</taxon>
        <taxon>Filarioidea</taxon>
        <taxon>Onchocercidae</taxon>
        <taxon>Cercopithifilaria</taxon>
    </lineage>
</organism>
<proteinExistence type="predicted"/>
<evidence type="ECO:0000313" key="2">
    <source>
        <dbReference type="Proteomes" id="UP000746747"/>
    </source>
</evidence>
<gene>
    <name evidence="1" type="ORF">CJOHNSTONI_LOCUS326</name>
</gene>
<protein>
    <submittedName>
        <fullName evidence="1">Uncharacterized protein</fullName>
    </submittedName>
</protein>
<comment type="caution">
    <text evidence="1">The sequence shown here is derived from an EMBL/GenBank/DDBJ whole genome shotgun (WGS) entry which is preliminary data.</text>
</comment>
<evidence type="ECO:0000313" key="1">
    <source>
        <dbReference type="EMBL" id="CAG9529771.1"/>
    </source>
</evidence>
<name>A0A8J2LYG0_9BILA</name>
<keyword evidence="2" id="KW-1185">Reference proteome</keyword>